<comment type="caution">
    <text evidence="1">The sequence shown here is derived from an EMBL/GenBank/DDBJ whole genome shotgun (WGS) entry which is preliminary data.</text>
</comment>
<proteinExistence type="predicted"/>
<gene>
    <name evidence="1" type="ORF">OIU79_006499</name>
</gene>
<accession>A0A9Q0TVT3</accession>
<evidence type="ECO:0000313" key="1">
    <source>
        <dbReference type="EMBL" id="KAJ6718638.1"/>
    </source>
</evidence>
<sequence>MNATPSNSIMFDASFQVVRRRMPFQIPTTPKASETAMTRSAMGSLTRLPTENRPMVMGAARISVCFPSSFSLSVSIIRWEGRFSLERFCVEESMVMANSTDLSASTGEAGGADEVLGIVIIELCWI</sequence>
<keyword evidence="2" id="KW-1185">Reference proteome</keyword>
<dbReference type="Proteomes" id="UP001151532">
    <property type="component" value="Chromosome 10"/>
</dbReference>
<dbReference type="EMBL" id="JAPFFK010000014">
    <property type="protein sequence ID" value="KAJ6718638.1"/>
    <property type="molecule type" value="Genomic_DNA"/>
</dbReference>
<dbReference type="AlphaFoldDB" id="A0A9Q0TVT3"/>
<name>A0A9Q0TVT3_SALPP</name>
<protein>
    <submittedName>
        <fullName evidence="1">Uncharacterized protein</fullName>
    </submittedName>
</protein>
<reference evidence="1" key="1">
    <citation type="submission" date="2022-11" db="EMBL/GenBank/DDBJ databases">
        <authorList>
            <person name="Hyden B.L."/>
            <person name="Feng K."/>
            <person name="Yates T."/>
            <person name="Jawdy S."/>
            <person name="Smart L.B."/>
            <person name="Muchero W."/>
        </authorList>
    </citation>
    <scope>NUCLEOTIDE SEQUENCE</scope>
    <source>
        <tissue evidence="1">Shoot tip</tissue>
    </source>
</reference>
<organism evidence="1 2">
    <name type="scientific">Salix purpurea</name>
    <name type="common">Purple osier willow</name>
    <dbReference type="NCBI Taxonomy" id="77065"/>
    <lineage>
        <taxon>Eukaryota</taxon>
        <taxon>Viridiplantae</taxon>
        <taxon>Streptophyta</taxon>
        <taxon>Embryophyta</taxon>
        <taxon>Tracheophyta</taxon>
        <taxon>Spermatophyta</taxon>
        <taxon>Magnoliopsida</taxon>
        <taxon>eudicotyledons</taxon>
        <taxon>Gunneridae</taxon>
        <taxon>Pentapetalae</taxon>
        <taxon>rosids</taxon>
        <taxon>fabids</taxon>
        <taxon>Malpighiales</taxon>
        <taxon>Salicaceae</taxon>
        <taxon>Saliceae</taxon>
        <taxon>Salix</taxon>
    </lineage>
</organism>
<evidence type="ECO:0000313" key="2">
    <source>
        <dbReference type="Proteomes" id="UP001151532"/>
    </source>
</evidence>
<reference evidence="1" key="2">
    <citation type="journal article" date="2023" name="Int. J. Mol. Sci.">
        <title>De Novo Assembly and Annotation of 11 Diverse Shrub Willow (Salix) Genomes Reveals Novel Gene Organization in Sex-Linked Regions.</title>
        <authorList>
            <person name="Hyden B."/>
            <person name="Feng K."/>
            <person name="Yates T.B."/>
            <person name="Jawdy S."/>
            <person name="Cereghino C."/>
            <person name="Smart L.B."/>
            <person name="Muchero W."/>
        </authorList>
    </citation>
    <scope>NUCLEOTIDE SEQUENCE</scope>
    <source>
        <tissue evidence="1">Shoot tip</tissue>
    </source>
</reference>